<proteinExistence type="predicted"/>
<dbReference type="EMBL" id="CP108482">
    <property type="protein sequence ID" value="WUS55077.1"/>
    <property type="molecule type" value="Genomic_DNA"/>
</dbReference>
<dbReference type="EC" id="3.2.1.22" evidence="4"/>
<evidence type="ECO:0000256" key="2">
    <source>
        <dbReference type="ARBA" id="ARBA00023295"/>
    </source>
</evidence>
<dbReference type="PANTHER" id="PTHR43053">
    <property type="entry name" value="GLYCOSIDASE FAMILY 31"/>
    <property type="match status" value="1"/>
</dbReference>
<dbReference type="InterPro" id="IPR013785">
    <property type="entry name" value="Aldolase_TIM"/>
</dbReference>
<keyword evidence="1 4" id="KW-0378">Hydrolase</keyword>
<dbReference type="Proteomes" id="UP001432014">
    <property type="component" value="Chromosome"/>
</dbReference>
<dbReference type="Gene3D" id="3.20.20.70">
    <property type="entry name" value="Aldolase class I"/>
    <property type="match status" value="1"/>
</dbReference>
<reference evidence="4 5" key="1">
    <citation type="submission" date="2022-10" db="EMBL/GenBank/DDBJ databases">
        <title>The complete genomes of actinobacterial strains from the NBC collection.</title>
        <authorList>
            <person name="Joergensen T.S."/>
            <person name="Alvarez Arevalo M."/>
            <person name="Sterndorff E.B."/>
            <person name="Faurdal D."/>
            <person name="Vuksanovic O."/>
            <person name="Mourched A.-S."/>
            <person name="Charusanti P."/>
            <person name="Shaw S."/>
            <person name="Blin K."/>
            <person name="Weber T."/>
        </authorList>
    </citation>
    <scope>NUCLEOTIDE SEQUENCE [LARGE SCALE GENOMIC DNA]</scope>
    <source>
        <strain evidence="4 5">NBC_01247</strain>
    </source>
</reference>
<dbReference type="InterPro" id="IPR017853">
    <property type="entry name" value="GH"/>
</dbReference>
<keyword evidence="2 4" id="KW-0326">Glycosidase</keyword>
<evidence type="ECO:0000313" key="4">
    <source>
        <dbReference type="EMBL" id="WUS55077.1"/>
    </source>
</evidence>
<evidence type="ECO:0000313" key="5">
    <source>
        <dbReference type="Proteomes" id="UP001432014"/>
    </source>
</evidence>
<accession>A0ABZ1W2N4</accession>
<dbReference type="SUPFAM" id="SSF51445">
    <property type="entry name" value="(Trans)glycosidases"/>
    <property type="match status" value="1"/>
</dbReference>
<dbReference type="RefSeq" id="WP_329500352.1">
    <property type="nucleotide sequence ID" value="NZ_CP108460.1"/>
</dbReference>
<organism evidence="4 5">
    <name type="scientific">Kitasatospora herbaricolor</name>
    <dbReference type="NCBI Taxonomy" id="68217"/>
    <lineage>
        <taxon>Bacteria</taxon>
        <taxon>Bacillati</taxon>
        <taxon>Actinomycetota</taxon>
        <taxon>Actinomycetes</taxon>
        <taxon>Kitasatosporales</taxon>
        <taxon>Streptomycetaceae</taxon>
        <taxon>Kitasatospora</taxon>
    </lineage>
</organism>
<keyword evidence="5" id="KW-1185">Reference proteome</keyword>
<evidence type="ECO:0000256" key="3">
    <source>
        <dbReference type="SAM" id="MobiDB-lite"/>
    </source>
</evidence>
<dbReference type="InterPro" id="IPR050985">
    <property type="entry name" value="Alpha-glycosidase_related"/>
</dbReference>
<feature type="region of interest" description="Disordered" evidence="3">
    <location>
        <begin position="612"/>
        <end position="635"/>
    </location>
</feature>
<dbReference type="PANTHER" id="PTHR43053:SF3">
    <property type="entry name" value="ALPHA-GALACTOSIDASE C-RELATED"/>
    <property type="match status" value="1"/>
</dbReference>
<evidence type="ECO:0000256" key="1">
    <source>
        <dbReference type="ARBA" id="ARBA00022801"/>
    </source>
</evidence>
<gene>
    <name evidence="4" type="ORF">OG469_05840</name>
</gene>
<protein>
    <submittedName>
        <fullName evidence="4">Alpha-galactosidase</fullName>
        <ecNumber evidence="4">3.2.1.22</ecNumber>
    </submittedName>
</protein>
<sequence length="635" mass="69302">MDDSVQLRLRVELYSGETAVIGPLSLGAEARVAEAGMSVFVGPTSPHRITVTPPPGEVIAAIEYAVRAPMGNFEEVIGPDSGRWFMNLQHVTAFWKYGREARSRIDDVKVPLYLFTGRDRAVELAAGIVGPLAETDLRLLEPVSNRALNVHTGGVEVAIRRGTADYPLDPLKAAVDGSVTEHLYLLTRGRREAGQREAGQSWASVLRDFSDHTRRLHGRPDQVTPGALEPFWCSWTDWSSDDLDEDLVLRNVRAGLDMGIRNFIIDDGWFGPGLDSPYGTPLNIGDWTPDRARFPDLPALVRDIGALGGRALIWCAPHAVGPAAACFAERRPLLIAPASGEPVRSETQFYSLCFMSPEAREVMAGICVRLAQAYGFHGAKYDLFNWVPDLRCRSPFHEHDVPSMIAGLELLLAETDRRTREIAPDYIVELKQNYGTALLTPYGSCMRAGDAPFDPRSNFLRTLHVQAYTPFALNDYQTFAPGDTPEDIAVAVLTMLAVGIPAYGADLVRLPEPSRQVLRHHHALYAENVSGFRHHRTSDDNAHCVLRAQAAERDLVFLLTPATACRIDRPSVVLNAGYATRLTVDAAAGPMRFRTFDPAGAPVGRGEHPGGPLTLAVPPGGSIVLTGRGGAEESE</sequence>
<name>A0ABZ1W2N4_9ACTN</name>
<dbReference type="Pfam" id="PF02065">
    <property type="entry name" value="Melibiase"/>
    <property type="match status" value="1"/>
</dbReference>
<dbReference type="GO" id="GO:0004557">
    <property type="term" value="F:alpha-galactosidase activity"/>
    <property type="evidence" value="ECO:0007669"/>
    <property type="project" value="UniProtKB-EC"/>
</dbReference>